<reference evidence="1" key="1">
    <citation type="journal article" date="2014" name="Int. J. Syst. Evol. Microbiol.">
        <title>Complete genome sequence of Corynebacterium casei LMG S-19264T (=DSM 44701T), isolated from a smear-ripened cheese.</title>
        <authorList>
            <consortium name="US DOE Joint Genome Institute (JGI-PGF)"/>
            <person name="Walter F."/>
            <person name="Albersmeier A."/>
            <person name="Kalinowski J."/>
            <person name="Ruckert C."/>
        </authorList>
    </citation>
    <scope>NUCLEOTIDE SEQUENCE</scope>
    <source>
        <strain evidence="1">KCTC 32296</strain>
    </source>
</reference>
<reference evidence="1" key="2">
    <citation type="submission" date="2020-09" db="EMBL/GenBank/DDBJ databases">
        <authorList>
            <person name="Sun Q."/>
            <person name="Kim S."/>
        </authorList>
    </citation>
    <scope>NUCLEOTIDE SEQUENCE</scope>
    <source>
        <strain evidence="1">KCTC 32296</strain>
    </source>
</reference>
<organism evidence="1 2">
    <name type="scientific">Asticcacaulis endophyticus</name>
    <dbReference type="NCBI Taxonomy" id="1395890"/>
    <lineage>
        <taxon>Bacteria</taxon>
        <taxon>Pseudomonadati</taxon>
        <taxon>Pseudomonadota</taxon>
        <taxon>Alphaproteobacteria</taxon>
        <taxon>Caulobacterales</taxon>
        <taxon>Caulobacteraceae</taxon>
        <taxon>Asticcacaulis</taxon>
    </lineage>
</organism>
<dbReference type="EMBL" id="BMZB01000003">
    <property type="protein sequence ID" value="GGZ38006.1"/>
    <property type="molecule type" value="Genomic_DNA"/>
</dbReference>
<protein>
    <recommendedName>
        <fullName evidence="3">DUF3089 domain-containing protein</fullName>
    </recommendedName>
</protein>
<dbReference type="InterPro" id="IPR021440">
    <property type="entry name" value="DUF3089"/>
</dbReference>
<evidence type="ECO:0008006" key="3">
    <source>
        <dbReference type="Google" id="ProtNLM"/>
    </source>
</evidence>
<dbReference type="AlphaFoldDB" id="A0A918Q8M5"/>
<evidence type="ECO:0000313" key="1">
    <source>
        <dbReference type="EMBL" id="GGZ38006.1"/>
    </source>
</evidence>
<proteinExistence type="predicted"/>
<name>A0A918Q8M5_9CAUL</name>
<gene>
    <name evidence="1" type="ORF">GCM10011273_25630</name>
</gene>
<keyword evidence="2" id="KW-1185">Reference proteome</keyword>
<dbReference type="Pfam" id="PF11288">
    <property type="entry name" value="DUF3089"/>
    <property type="match status" value="1"/>
</dbReference>
<sequence>MSSRKADVFFVHATSYTGGKEWLGAIDDRATTIEIEQAQLPNYAAPFATEGNVYAPRYRQASLYSMLTRREDAREARQFAYGDVEKAFEAFLSQRRSPRGFVVVGVEQGGVLLDRLIKTKIMPDAQLSSQMIAAYMIETLVPASDYNGAKGIKACQNRNETGCILAYLSVDDGRPDQALQAERRALIWNENHNLVVLGKEETLCVNPLIGGVSEADTDERQSLGAANATGLEWDTPPALVSRKVSAHCRGGILYVVRPNSPTFRDDGTWTTRVKVNSYNLFYGDLKTDFRDRLYNFPYNQKVRAMTSKQGN</sequence>
<comment type="caution">
    <text evidence="1">The sequence shown here is derived from an EMBL/GenBank/DDBJ whole genome shotgun (WGS) entry which is preliminary data.</text>
</comment>
<evidence type="ECO:0000313" key="2">
    <source>
        <dbReference type="Proteomes" id="UP000662572"/>
    </source>
</evidence>
<dbReference type="Proteomes" id="UP000662572">
    <property type="component" value="Unassembled WGS sequence"/>
</dbReference>
<accession>A0A918Q8M5</accession>